<gene>
    <name evidence="2" type="ORF">PU648_55335</name>
</gene>
<dbReference type="EMBL" id="JARAKF010000003">
    <property type="protein sequence ID" value="MDU9001274.1"/>
    <property type="molecule type" value="Genomic_DNA"/>
</dbReference>
<proteinExistence type="predicted"/>
<sequence length="45" mass="4857">MTKAVAPAVGSLPHRELNPAFEQSGMPPVPDEVGNKRERIELSLS</sequence>
<feature type="compositionally biased region" description="Basic and acidic residues" evidence="1">
    <location>
        <begin position="33"/>
        <end position="45"/>
    </location>
</feature>
<evidence type="ECO:0000313" key="2">
    <source>
        <dbReference type="EMBL" id="MDU9001274.1"/>
    </source>
</evidence>
<keyword evidence="2" id="KW-0614">Plasmid</keyword>
<evidence type="ECO:0000256" key="1">
    <source>
        <dbReference type="SAM" id="MobiDB-lite"/>
    </source>
</evidence>
<organism evidence="2 3">
    <name type="scientific">Streptomyces mirabilis</name>
    <dbReference type="NCBI Taxonomy" id="68239"/>
    <lineage>
        <taxon>Bacteria</taxon>
        <taxon>Bacillati</taxon>
        <taxon>Actinomycetota</taxon>
        <taxon>Actinomycetes</taxon>
        <taxon>Kitasatosporales</taxon>
        <taxon>Streptomycetaceae</taxon>
        <taxon>Streptomyces</taxon>
    </lineage>
</organism>
<keyword evidence="3" id="KW-1185">Reference proteome</keyword>
<reference evidence="2 3" key="1">
    <citation type="submission" date="2023-02" db="EMBL/GenBank/DDBJ databases">
        <authorList>
            <person name="Maleckis M."/>
        </authorList>
    </citation>
    <scope>NUCLEOTIDE SEQUENCE [LARGE SCALE GENOMIC DNA]</scope>
    <source>
        <strain evidence="2 3">P8-A2</strain>
        <plasmid evidence="2">unnamed1</plasmid>
    </source>
</reference>
<evidence type="ECO:0000313" key="3">
    <source>
        <dbReference type="Proteomes" id="UP001257627"/>
    </source>
</evidence>
<dbReference type="RefSeq" id="WP_266944104.1">
    <property type="nucleotide sequence ID" value="NZ_JAPEMK010000002.1"/>
</dbReference>
<name>A0ABU3V652_9ACTN</name>
<geneLocation type="plasmid" evidence="2">
    <name>unnamed1</name>
</geneLocation>
<dbReference type="Proteomes" id="UP001257627">
    <property type="component" value="Unassembled WGS sequence"/>
</dbReference>
<comment type="caution">
    <text evidence="2">The sequence shown here is derived from an EMBL/GenBank/DDBJ whole genome shotgun (WGS) entry which is preliminary data.</text>
</comment>
<feature type="region of interest" description="Disordered" evidence="1">
    <location>
        <begin position="1"/>
        <end position="45"/>
    </location>
</feature>
<accession>A0ABU3V652</accession>
<protein>
    <submittedName>
        <fullName evidence="2">Uncharacterized protein</fullName>
    </submittedName>
</protein>